<dbReference type="InterPro" id="IPR011034">
    <property type="entry name" value="Formyl_transferase-like_C_sf"/>
</dbReference>
<keyword evidence="4 5" id="KW-0648">Protein biosynthesis</keyword>
<gene>
    <name evidence="5" type="primary">fmt</name>
    <name evidence="8" type="ORF">A2855_02120</name>
</gene>
<comment type="function">
    <text evidence="5">Attaches a formyl group to the free amino group of methionyl-tRNA(fMet). The formyl group appears to play a dual role in the initiator identity of N-formylmethionyl-tRNA by promoting its recognition by IF2 and preventing the misappropriation of this tRNA by the elongation apparatus.</text>
</comment>
<evidence type="ECO:0000259" key="6">
    <source>
        <dbReference type="Pfam" id="PF00551"/>
    </source>
</evidence>
<dbReference type="STRING" id="1798647.A2855_02120"/>
<name>A0A1G2CB39_9BACT</name>
<evidence type="ECO:0000256" key="5">
    <source>
        <dbReference type="HAMAP-Rule" id="MF_00182"/>
    </source>
</evidence>
<evidence type="ECO:0000256" key="4">
    <source>
        <dbReference type="ARBA" id="ARBA00022917"/>
    </source>
</evidence>
<dbReference type="Pfam" id="PF02911">
    <property type="entry name" value="Formyl_trans_C"/>
    <property type="match status" value="1"/>
</dbReference>
<comment type="catalytic activity">
    <reaction evidence="5">
        <text>L-methionyl-tRNA(fMet) + (6R)-10-formyltetrahydrofolate = N-formyl-L-methionyl-tRNA(fMet) + (6S)-5,6,7,8-tetrahydrofolate + H(+)</text>
        <dbReference type="Rhea" id="RHEA:24380"/>
        <dbReference type="Rhea" id="RHEA-COMP:9952"/>
        <dbReference type="Rhea" id="RHEA-COMP:9953"/>
        <dbReference type="ChEBI" id="CHEBI:15378"/>
        <dbReference type="ChEBI" id="CHEBI:57453"/>
        <dbReference type="ChEBI" id="CHEBI:78530"/>
        <dbReference type="ChEBI" id="CHEBI:78844"/>
        <dbReference type="ChEBI" id="CHEBI:195366"/>
        <dbReference type="EC" id="2.1.2.9"/>
    </reaction>
</comment>
<comment type="caution">
    <text evidence="8">The sequence shown here is derived from an EMBL/GenBank/DDBJ whole genome shotgun (WGS) entry which is preliminary data.</text>
</comment>
<dbReference type="AlphaFoldDB" id="A0A1G2CB39"/>
<sequence>MRYVFFGSPRFAAIVLAGLLGKMPPAAVVANPDKPVGRRQVLTPPAVKTMLLERDSDVGLLQPEKLAEIAPRLRELEPDIFVVAAYGKIIPKSILEIPRLGTIGVHPSLLPRYRGATPIQSAILGGEEKTGTTLYLMDAAVDHGPILASSALPVIGMSYPELEAALAKLGGELLLEALPKVAAGEIKPQVQDESQATFTEKFETQDAFVPWEELARAASGDLDAAAVVWRKIRAFDPEPGAWTLKGEERIKLLRADLKDDALSLREIQRAGKMPERISGGLP</sequence>
<evidence type="ECO:0000313" key="8">
    <source>
        <dbReference type="EMBL" id="OGY98623.1"/>
    </source>
</evidence>
<dbReference type="InterPro" id="IPR002376">
    <property type="entry name" value="Formyl_transf_N"/>
</dbReference>
<feature type="binding site" evidence="5">
    <location>
        <begin position="108"/>
        <end position="111"/>
    </location>
    <ligand>
        <name>(6S)-5,6,7,8-tetrahydrofolate</name>
        <dbReference type="ChEBI" id="CHEBI:57453"/>
    </ligand>
</feature>
<dbReference type="SUPFAM" id="SSF50486">
    <property type="entry name" value="FMT C-terminal domain-like"/>
    <property type="match status" value="1"/>
</dbReference>
<dbReference type="GO" id="GO:0005829">
    <property type="term" value="C:cytosol"/>
    <property type="evidence" value="ECO:0007669"/>
    <property type="project" value="TreeGrafter"/>
</dbReference>
<dbReference type="Proteomes" id="UP000179059">
    <property type="component" value="Unassembled WGS sequence"/>
</dbReference>
<evidence type="ECO:0000259" key="7">
    <source>
        <dbReference type="Pfam" id="PF02911"/>
    </source>
</evidence>
<dbReference type="GO" id="GO:0004479">
    <property type="term" value="F:methionyl-tRNA formyltransferase activity"/>
    <property type="evidence" value="ECO:0007669"/>
    <property type="project" value="UniProtKB-UniRule"/>
</dbReference>
<dbReference type="InterPro" id="IPR005794">
    <property type="entry name" value="Fmt"/>
</dbReference>
<evidence type="ECO:0000256" key="2">
    <source>
        <dbReference type="ARBA" id="ARBA00012261"/>
    </source>
</evidence>
<dbReference type="SUPFAM" id="SSF53328">
    <property type="entry name" value="Formyltransferase"/>
    <property type="match status" value="1"/>
</dbReference>
<evidence type="ECO:0000256" key="1">
    <source>
        <dbReference type="ARBA" id="ARBA00010699"/>
    </source>
</evidence>
<dbReference type="PANTHER" id="PTHR11138:SF5">
    <property type="entry name" value="METHIONYL-TRNA FORMYLTRANSFERASE, MITOCHONDRIAL"/>
    <property type="match status" value="1"/>
</dbReference>
<dbReference type="InterPro" id="IPR001555">
    <property type="entry name" value="GART_AS"/>
</dbReference>
<dbReference type="HAMAP" id="MF_00182">
    <property type="entry name" value="Formyl_trans"/>
    <property type="match status" value="1"/>
</dbReference>
<feature type="domain" description="Formyl transferase C-terminal" evidence="7">
    <location>
        <begin position="224"/>
        <end position="261"/>
    </location>
</feature>
<dbReference type="Gene3D" id="3.40.50.12230">
    <property type="match status" value="1"/>
</dbReference>
<reference evidence="8 9" key="1">
    <citation type="journal article" date="2016" name="Nat. Commun.">
        <title>Thousands of microbial genomes shed light on interconnected biogeochemical processes in an aquifer system.</title>
        <authorList>
            <person name="Anantharaman K."/>
            <person name="Brown C.T."/>
            <person name="Hug L.A."/>
            <person name="Sharon I."/>
            <person name="Castelle C.J."/>
            <person name="Probst A.J."/>
            <person name="Thomas B.C."/>
            <person name="Singh A."/>
            <person name="Wilkins M.J."/>
            <person name="Karaoz U."/>
            <person name="Brodie E.L."/>
            <person name="Williams K.H."/>
            <person name="Hubbard S.S."/>
            <person name="Banfield J.F."/>
        </authorList>
    </citation>
    <scope>NUCLEOTIDE SEQUENCE [LARGE SCALE GENOMIC DNA]</scope>
</reference>
<comment type="similarity">
    <text evidence="1 5">Belongs to the Fmt family.</text>
</comment>
<accession>A0A1G2CB39</accession>
<dbReference type="CDD" id="cd08704">
    <property type="entry name" value="Met_tRNA_FMT_C"/>
    <property type="match status" value="1"/>
</dbReference>
<dbReference type="PANTHER" id="PTHR11138">
    <property type="entry name" value="METHIONYL-TRNA FORMYLTRANSFERASE"/>
    <property type="match status" value="1"/>
</dbReference>
<dbReference type="CDD" id="cd08646">
    <property type="entry name" value="FMT_core_Met-tRNA-FMT_N"/>
    <property type="match status" value="1"/>
</dbReference>
<dbReference type="EMBL" id="MHKX01000005">
    <property type="protein sequence ID" value="OGY98623.1"/>
    <property type="molecule type" value="Genomic_DNA"/>
</dbReference>
<dbReference type="Pfam" id="PF00551">
    <property type="entry name" value="Formyl_trans_N"/>
    <property type="match status" value="1"/>
</dbReference>
<keyword evidence="3 5" id="KW-0808">Transferase</keyword>
<protein>
    <recommendedName>
        <fullName evidence="2 5">Methionyl-tRNA formyltransferase</fullName>
        <ecNumber evidence="2 5">2.1.2.9</ecNumber>
    </recommendedName>
</protein>
<evidence type="ECO:0000313" key="9">
    <source>
        <dbReference type="Proteomes" id="UP000179059"/>
    </source>
</evidence>
<dbReference type="EC" id="2.1.2.9" evidence="2 5"/>
<feature type="domain" description="Formyl transferase N-terminal" evidence="6">
    <location>
        <begin position="13"/>
        <end position="178"/>
    </location>
</feature>
<dbReference type="PROSITE" id="PS00373">
    <property type="entry name" value="GART"/>
    <property type="match status" value="1"/>
</dbReference>
<evidence type="ECO:0000256" key="3">
    <source>
        <dbReference type="ARBA" id="ARBA00022679"/>
    </source>
</evidence>
<dbReference type="InterPro" id="IPR036477">
    <property type="entry name" value="Formyl_transf_N_sf"/>
</dbReference>
<proteinExistence type="inferred from homology"/>
<dbReference type="InterPro" id="IPR044135">
    <property type="entry name" value="Met-tRNA-FMT_C"/>
</dbReference>
<dbReference type="InterPro" id="IPR005793">
    <property type="entry name" value="Formyl_trans_C"/>
</dbReference>
<organism evidence="8 9">
    <name type="scientific">Candidatus Liptonbacteria bacterium RIFCSPHIGHO2_01_FULL_57_28</name>
    <dbReference type="NCBI Taxonomy" id="1798647"/>
    <lineage>
        <taxon>Bacteria</taxon>
        <taxon>Candidatus Liptoniibacteriota</taxon>
    </lineage>
</organism>
<dbReference type="InterPro" id="IPR041711">
    <property type="entry name" value="Met-tRNA-FMT_N"/>
</dbReference>